<dbReference type="Proteomes" id="UP000259030">
    <property type="component" value="Plasmid pDFI1"/>
</dbReference>
<reference evidence="3 4" key="1">
    <citation type="submission" date="2017-05" db="EMBL/GenBank/DDBJ databases">
        <title>The complete genome sequence of Deinococcus ficus isolated from the rhizosphere of the Ficus religiosa L. in Taiwan.</title>
        <authorList>
            <person name="Wu K.-M."/>
            <person name="Liao T.-L."/>
            <person name="Liu Y.-M."/>
            <person name="Young C.-C."/>
            <person name="Tsai S.-F."/>
        </authorList>
    </citation>
    <scope>NUCLEOTIDE SEQUENCE [LARGE SCALE GENOMIC DNA]</scope>
    <source>
        <strain evidence="3 4">CC-FR2-10</strain>
        <plasmid evidence="4">pdfi1</plasmid>
    </source>
</reference>
<keyword evidence="3" id="KW-0614">Plasmid</keyword>
<keyword evidence="2" id="KW-0732">Signal</keyword>
<sequence length="376" mass="38382">MMTATLSLTLLTTALTTLGAGSPTPPTPPGNPVGLERTVTTPTPGDSRFTLAAQPAVIRIDPGRSGTVQVMTEQPGGTPAAVTLTAEGPSVGSGPEKITAVFGGPSGAALTLTAGTDVPVGQHTITIRGRNADAEHTTQVTVIVERWLLVDDDRSGNNWPANNPDAPDSHADQFARAALTASGRTFEVTVVPYSGSGQDKDEPDGPDAQALSRYSGVLWYTGNTTVHPLTDTDREQLSAYLNMDARRVLLFSPGFVRDGTTNGATPAAPRAAYAPLITGHLGLDQVAFPGAAAFALTGEANTVTSGLTLNVASSVRGVLRPAAGTSALLKEGASVIVSGKANVGARGSSKAVLAALSLSHLSRADAVTLLGKLMTF</sequence>
<feature type="region of interest" description="Disordered" evidence="1">
    <location>
        <begin position="17"/>
        <end position="46"/>
    </location>
</feature>
<keyword evidence="4" id="KW-1185">Reference proteome</keyword>
<evidence type="ECO:0000313" key="3">
    <source>
        <dbReference type="EMBL" id="ASN82420.1"/>
    </source>
</evidence>
<dbReference type="AlphaFoldDB" id="A0A221T0M5"/>
<feature type="signal peptide" evidence="2">
    <location>
        <begin position="1"/>
        <end position="19"/>
    </location>
</feature>
<evidence type="ECO:0000313" key="4">
    <source>
        <dbReference type="Proteomes" id="UP000259030"/>
    </source>
</evidence>
<evidence type="ECO:0000256" key="2">
    <source>
        <dbReference type="SAM" id="SignalP"/>
    </source>
</evidence>
<dbReference type="EMBL" id="CP021082">
    <property type="protein sequence ID" value="ASN82420.1"/>
    <property type="molecule type" value="Genomic_DNA"/>
</dbReference>
<gene>
    <name evidence="3" type="ORF">DFI_14630</name>
</gene>
<evidence type="ECO:0000256" key="1">
    <source>
        <dbReference type="SAM" id="MobiDB-lite"/>
    </source>
</evidence>
<dbReference type="STRING" id="317577.GCA_000419625_03222"/>
<geneLocation type="plasmid" evidence="4">
    <name>pdfi1</name>
</geneLocation>
<name>A0A221T0M5_9DEIO</name>
<feature type="chain" id="PRO_5011283318" evidence="2">
    <location>
        <begin position="20"/>
        <end position="376"/>
    </location>
</feature>
<proteinExistence type="predicted"/>
<organism evidence="3 4">
    <name type="scientific">Deinococcus ficus</name>
    <dbReference type="NCBI Taxonomy" id="317577"/>
    <lineage>
        <taxon>Bacteria</taxon>
        <taxon>Thermotogati</taxon>
        <taxon>Deinococcota</taxon>
        <taxon>Deinococci</taxon>
        <taxon>Deinococcales</taxon>
        <taxon>Deinococcaceae</taxon>
        <taxon>Deinococcus</taxon>
    </lineage>
</organism>
<dbReference type="KEGG" id="dfc:DFI_14630"/>
<dbReference type="RefSeq" id="WP_027464006.1">
    <property type="nucleotide sequence ID" value="NZ_CP021082.1"/>
</dbReference>
<protein>
    <submittedName>
        <fullName evidence="3">Uncharacterized protein</fullName>
    </submittedName>
</protein>
<accession>A0A221T0M5</accession>